<feature type="domain" description="VWFA" evidence="7">
    <location>
        <begin position="461"/>
        <end position="693"/>
    </location>
</feature>
<evidence type="ECO:0000256" key="4">
    <source>
        <dbReference type="ARBA" id="ARBA00023088"/>
    </source>
</evidence>
<keyword evidence="6" id="KW-1133">Transmembrane helix</keyword>
<dbReference type="PROSITE" id="PS50234">
    <property type="entry name" value="VWFA"/>
    <property type="match status" value="1"/>
</dbReference>
<feature type="region of interest" description="Disordered" evidence="5">
    <location>
        <begin position="817"/>
        <end position="855"/>
    </location>
</feature>
<feature type="region of interest" description="Disordered" evidence="5">
    <location>
        <begin position="1"/>
        <end position="24"/>
    </location>
</feature>
<name>A0ABS6W6Z7_9BIFI</name>
<keyword evidence="2" id="KW-0964">Secreted</keyword>
<comment type="caution">
    <text evidence="9">The sequence shown here is derived from an EMBL/GenBank/DDBJ whole genome shotgun (WGS) entry which is preliminary data.</text>
</comment>
<dbReference type="SMART" id="SM00327">
    <property type="entry name" value="VWA"/>
    <property type="match status" value="1"/>
</dbReference>
<evidence type="ECO:0000259" key="7">
    <source>
        <dbReference type="PROSITE" id="PS50234"/>
    </source>
</evidence>
<dbReference type="EMBL" id="JAHBBD010000002">
    <property type="protein sequence ID" value="MBW3082132.1"/>
    <property type="molecule type" value="Genomic_DNA"/>
</dbReference>
<protein>
    <submittedName>
        <fullName evidence="9">VWA domain-containing protein</fullName>
    </submittedName>
</protein>
<sequence>MRNRKFKNMLGGGVSPFGSSDGRDRKRTGINRLLTAIVALVATVALAVPTAYAVTGDTVVAGDAAQQDAADGTQGDAESDAASVADVVEPSSDDDVRSADPVAQDDGSALYVVDVPVGQGDAAGSLGVEVTVPAGALPEGVALVAGAVEDADAVSSALTGAGVEYDGLLAVDVRFEDAEGNEVEPSQPVSVRFDTTQSVLGGDVDASTLAVRHLAEDADGAVESVDMVADAGDQSDGTVSVDGVAVLSADETADAGADAAVSAEFQVDSFSSFTITWVKNNYIGKDYTRDVEVSCVDADTKQSLPGGACVSIPDSDDNKLEVNNGQTILFSKDSDYAKRYFQISGYTYESAEYRYQFNNSNWTNWSGLTSLQNTKNSYSSGWTTKVNDNELSGSHVTVQVRLCYTEKENPDGGSGDEGETGDKDVTVTTGKTAVLNDDGNYDLTLSVTGDRGSSSQKQKVDVLFILDKSGSMAFTLDKEDEYPGKYEDSRMDLLQSSVKSLVDTVEANDGIDARYAAVAFAGDGGGNHGSTYTTTRNNGAAWRDSNGITSFVDDIDADGGTNYQRGIHEGIGLLKSARDDALTFVVFVSDGIPTYRGNYDDSGNGSSDPSNENINAAVNEIRGLSCDYFYALGMGPEFGQQGGRPGRPEQTVDKEGTANLKALANAVNATSKGDNNVFNASDTTALQNAFNQIASSITFFAANNVAMIDPLSKYVDLVAVAGSSGSSPAYQFTVKLEHRDSDGNYTVVDTEPIEVSPGEVGTSVTLSHQNGETTENVPMTVYVEMVGGQETIRVVFDSSYQLAQNYRYTVSTTITPSNDAKQYVGSDTNEDDQQTPDPGTGTHADENETGFWSNDNANAKVTYDAIVTDENGNVTSSTPGEQSFPKPVIQVTVKDVILDGSDFVTVKKVLAGRDWLENEYFDFKLEALNPENAPMPIKDGSQQDTLRIERPTTGSQKTTNTGSFGDITFTEPGTYTYTLQEVRPDDIADRYGLEYSTDKYLITVIVPEPMAAPTVTVQLVNDNNEAINQQPEDVGERIATFMNSITVAEQPVQKDLVGRKWGKDDEFTFRVQAVNDSLRPLPDSAEVPFQPMNATPVTDKSNTWEFTVSKSDTSCSPIEEGSDWTTCRAGLLFGAVNGYSAKSVKYLVYEIDDGEPGMTYSQARYTFDVGIDDSTGYLSINNVEPVKQDDGDGSDGSGPSTYEALPSLMFTNRYTEPVSALPLTGGDTTARSIMLAGGGVLLLAGAAWLLARRRRV</sequence>
<feature type="region of interest" description="Disordered" evidence="5">
    <location>
        <begin position="406"/>
        <end position="425"/>
    </location>
</feature>
<dbReference type="Proteomes" id="UP000812844">
    <property type="component" value="Unassembled WGS sequence"/>
</dbReference>
<dbReference type="Pfam" id="PF24558">
    <property type="entry name" value="DUF7604"/>
    <property type="match status" value="1"/>
</dbReference>
<keyword evidence="4" id="KW-0572">Peptidoglycan-anchor</keyword>
<evidence type="ECO:0000259" key="8">
    <source>
        <dbReference type="PROSITE" id="PS50847"/>
    </source>
</evidence>
<dbReference type="InterPro" id="IPR002035">
    <property type="entry name" value="VWF_A"/>
</dbReference>
<evidence type="ECO:0000313" key="9">
    <source>
        <dbReference type="EMBL" id="MBW3082132.1"/>
    </source>
</evidence>
<reference evidence="9 10" key="1">
    <citation type="submission" date="2021-05" db="EMBL/GenBank/DDBJ databases">
        <title>Phylogenetic classification of ten novel species belonging to the genus Bifidobacterium comprising B. colchicus sp. nov., B. abeli sp. nov., B. bicoloris sp. nov., B. guerezis sp. nov., B. rosaliae sp. nov., B. santillanensis sp. nov., B. argentati sp. nov., B. amazzoni sp. nov., B. pluviali sp. nov., and B. pinnaculum sp. nov.</title>
        <authorList>
            <person name="Lugli G.A."/>
            <person name="Ruiz Garcia L."/>
            <person name="Margolles A."/>
            <person name="Ventura M."/>
        </authorList>
    </citation>
    <scope>NUCLEOTIDE SEQUENCE [LARGE SCALE GENOMIC DNA]</scope>
    <source>
        <strain evidence="9 10">6T3</strain>
    </source>
</reference>
<dbReference type="InterPro" id="IPR019931">
    <property type="entry name" value="LPXTG_anchor"/>
</dbReference>
<feature type="transmembrane region" description="Helical" evidence="6">
    <location>
        <begin position="1233"/>
        <end position="1251"/>
    </location>
</feature>
<dbReference type="RefSeq" id="WP_219079940.1">
    <property type="nucleotide sequence ID" value="NZ_JAHBBD010000002.1"/>
</dbReference>
<dbReference type="PROSITE" id="PS50847">
    <property type="entry name" value="GRAM_POS_ANCHORING"/>
    <property type="match status" value="1"/>
</dbReference>
<evidence type="ECO:0000256" key="2">
    <source>
        <dbReference type="ARBA" id="ARBA00022525"/>
    </source>
</evidence>
<keyword evidence="6" id="KW-0472">Membrane</keyword>
<evidence type="ECO:0000256" key="3">
    <source>
        <dbReference type="ARBA" id="ARBA00022729"/>
    </source>
</evidence>
<evidence type="ECO:0000313" key="10">
    <source>
        <dbReference type="Proteomes" id="UP000812844"/>
    </source>
</evidence>
<dbReference type="NCBIfam" id="TIGR01167">
    <property type="entry name" value="LPXTG_anchor"/>
    <property type="match status" value="1"/>
</dbReference>
<keyword evidence="3" id="KW-0732">Signal</keyword>
<evidence type="ECO:0000256" key="6">
    <source>
        <dbReference type="SAM" id="Phobius"/>
    </source>
</evidence>
<keyword evidence="1" id="KW-0134">Cell wall</keyword>
<proteinExistence type="predicted"/>
<organism evidence="9 10">
    <name type="scientific">Bifidobacterium phasiani</name>
    <dbReference type="NCBI Taxonomy" id="2834431"/>
    <lineage>
        <taxon>Bacteria</taxon>
        <taxon>Bacillati</taxon>
        <taxon>Actinomycetota</taxon>
        <taxon>Actinomycetes</taxon>
        <taxon>Bifidobacteriales</taxon>
        <taxon>Bifidobacteriaceae</taxon>
        <taxon>Bifidobacterium</taxon>
    </lineage>
</organism>
<keyword evidence="10" id="KW-1185">Reference proteome</keyword>
<dbReference type="InterPro" id="IPR055384">
    <property type="entry name" value="DUF7604"/>
</dbReference>
<accession>A0ABS6W6Z7</accession>
<evidence type="ECO:0000256" key="5">
    <source>
        <dbReference type="SAM" id="MobiDB-lite"/>
    </source>
</evidence>
<gene>
    <name evidence="9" type="ORF">KIH73_01830</name>
</gene>
<keyword evidence="6" id="KW-0812">Transmembrane</keyword>
<dbReference type="CDD" id="cd00198">
    <property type="entry name" value="vWFA"/>
    <property type="match status" value="1"/>
</dbReference>
<feature type="domain" description="Gram-positive cocci surface proteins LPxTG" evidence="8">
    <location>
        <begin position="1221"/>
        <end position="1256"/>
    </location>
</feature>
<evidence type="ECO:0000256" key="1">
    <source>
        <dbReference type="ARBA" id="ARBA00022512"/>
    </source>
</evidence>